<organism evidence="2 3">
    <name type="scientific">Nesidiocoris tenuis</name>
    <dbReference type="NCBI Taxonomy" id="355587"/>
    <lineage>
        <taxon>Eukaryota</taxon>
        <taxon>Metazoa</taxon>
        <taxon>Ecdysozoa</taxon>
        <taxon>Arthropoda</taxon>
        <taxon>Hexapoda</taxon>
        <taxon>Insecta</taxon>
        <taxon>Pterygota</taxon>
        <taxon>Neoptera</taxon>
        <taxon>Paraneoptera</taxon>
        <taxon>Hemiptera</taxon>
        <taxon>Heteroptera</taxon>
        <taxon>Panheteroptera</taxon>
        <taxon>Cimicomorpha</taxon>
        <taxon>Miridae</taxon>
        <taxon>Dicyphina</taxon>
        <taxon>Nesidiocoris</taxon>
    </lineage>
</organism>
<dbReference type="AlphaFoldDB" id="A0A6H5HGY9"/>
<protein>
    <submittedName>
        <fullName evidence="2">Uncharacterized protein</fullName>
    </submittedName>
</protein>
<proteinExistence type="predicted"/>
<dbReference type="Proteomes" id="UP000479000">
    <property type="component" value="Unassembled WGS sequence"/>
</dbReference>
<accession>A0A6H5HGY9</accession>
<reference evidence="2 3" key="1">
    <citation type="submission" date="2020-02" db="EMBL/GenBank/DDBJ databases">
        <authorList>
            <person name="Ferguson B K."/>
        </authorList>
    </citation>
    <scope>NUCLEOTIDE SEQUENCE [LARGE SCALE GENOMIC DNA]</scope>
</reference>
<evidence type="ECO:0000256" key="1">
    <source>
        <dbReference type="SAM" id="MobiDB-lite"/>
    </source>
</evidence>
<evidence type="ECO:0000313" key="3">
    <source>
        <dbReference type="Proteomes" id="UP000479000"/>
    </source>
</evidence>
<evidence type="ECO:0000313" key="2">
    <source>
        <dbReference type="EMBL" id="CAB0017262.1"/>
    </source>
</evidence>
<feature type="region of interest" description="Disordered" evidence="1">
    <location>
        <begin position="79"/>
        <end position="110"/>
    </location>
</feature>
<gene>
    <name evidence="2" type="ORF">NTEN_LOCUS21294</name>
</gene>
<dbReference type="EMBL" id="CADCXU010031071">
    <property type="protein sequence ID" value="CAB0017262.1"/>
    <property type="molecule type" value="Genomic_DNA"/>
</dbReference>
<keyword evidence="3" id="KW-1185">Reference proteome</keyword>
<name>A0A6H5HGY9_9HEMI</name>
<feature type="compositionally biased region" description="Polar residues" evidence="1">
    <location>
        <begin position="96"/>
        <end position="110"/>
    </location>
</feature>
<sequence length="110" mass="11964">MVIFSFFVGGHPVQKVYCVLPPKYRNLTETNLQSVQNATTKAGESEATFGQSIWHVGRIDHIGPAGGIEVMYSSSGRGLNQKRKFPHPLPGRKTAKSNGIQLQKVSGTVP</sequence>